<dbReference type="GO" id="GO:0005634">
    <property type="term" value="C:nucleus"/>
    <property type="evidence" value="ECO:0007669"/>
    <property type="project" value="InterPro"/>
</dbReference>
<name>A0A3M7L0T5_AUXPR</name>
<reference evidence="8" key="1">
    <citation type="journal article" date="2018" name="Algal Res.">
        <title>Characterization of plant carbon substrate utilization by Auxenochlorella protothecoides.</title>
        <authorList>
            <person name="Vogler B.W."/>
            <person name="Starkenburg S.R."/>
            <person name="Sudasinghe N."/>
            <person name="Schambach J.Y."/>
            <person name="Rollin J.A."/>
            <person name="Pattathil S."/>
            <person name="Barry A.N."/>
        </authorList>
    </citation>
    <scope>NUCLEOTIDE SEQUENCE [LARGE SCALE GENOMIC DNA]</scope>
    <source>
        <strain evidence="8">UTEX 25</strain>
    </source>
</reference>
<protein>
    <recommendedName>
        <fullName evidence="6">RRM domain-containing protein</fullName>
    </recommendedName>
</protein>
<dbReference type="InterPro" id="IPR006509">
    <property type="entry name" value="RBM39_SF"/>
</dbReference>
<dbReference type="InterPro" id="IPR029123">
    <property type="entry name" value="RBM39_linker"/>
</dbReference>
<dbReference type="Gene3D" id="3.30.70.330">
    <property type="match status" value="2"/>
</dbReference>
<dbReference type="EMBL" id="QOKY01000144">
    <property type="protein sequence ID" value="RMZ56403.1"/>
    <property type="molecule type" value="Genomic_DNA"/>
</dbReference>
<evidence type="ECO:0000256" key="2">
    <source>
        <dbReference type="ARBA" id="ARBA00022737"/>
    </source>
</evidence>
<proteinExistence type="predicted"/>
<organism evidence="7 8">
    <name type="scientific">Auxenochlorella protothecoides</name>
    <name type="common">Green microalga</name>
    <name type="synonym">Chlorella protothecoides</name>
    <dbReference type="NCBI Taxonomy" id="3075"/>
    <lineage>
        <taxon>Eukaryota</taxon>
        <taxon>Viridiplantae</taxon>
        <taxon>Chlorophyta</taxon>
        <taxon>core chlorophytes</taxon>
        <taxon>Trebouxiophyceae</taxon>
        <taxon>Chlorellales</taxon>
        <taxon>Chlorellaceae</taxon>
        <taxon>Auxenochlorella</taxon>
    </lineage>
</organism>
<dbReference type="GO" id="GO:0006397">
    <property type="term" value="P:mRNA processing"/>
    <property type="evidence" value="ECO:0007669"/>
    <property type="project" value="InterPro"/>
</dbReference>
<comment type="caution">
    <text evidence="7">The sequence shown here is derived from an EMBL/GenBank/DDBJ whole genome shotgun (WGS) entry which is preliminary data.</text>
</comment>
<dbReference type="InterPro" id="IPR000504">
    <property type="entry name" value="RRM_dom"/>
</dbReference>
<evidence type="ECO:0000259" key="6">
    <source>
        <dbReference type="PROSITE" id="PS50102"/>
    </source>
</evidence>
<evidence type="ECO:0000256" key="5">
    <source>
        <dbReference type="SAM" id="MobiDB-lite"/>
    </source>
</evidence>
<feature type="domain" description="RRM" evidence="6">
    <location>
        <begin position="60"/>
        <end position="137"/>
    </location>
</feature>
<dbReference type="CDD" id="cd12285">
    <property type="entry name" value="RRM3_RBM39_like"/>
    <property type="match status" value="1"/>
</dbReference>
<dbReference type="SMART" id="SM00360">
    <property type="entry name" value="RRM"/>
    <property type="match status" value="2"/>
</dbReference>
<dbReference type="InterPro" id="IPR012677">
    <property type="entry name" value="Nucleotide-bd_a/b_plait_sf"/>
</dbReference>
<dbReference type="AlphaFoldDB" id="A0A3M7L0T5"/>
<dbReference type="InterPro" id="IPR035979">
    <property type="entry name" value="RBD_domain_sf"/>
</dbReference>
<dbReference type="SUPFAM" id="SSF54928">
    <property type="entry name" value="RNA-binding domain, RBD"/>
    <property type="match status" value="2"/>
</dbReference>
<evidence type="ECO:0000256" key="3">
    <source>
        <dbReference type="ARBA" id="ARBA00022884"/>
    </source>
</evidence>
<dbReference type="PROSITE" id="PS50102">
    <property type="entry name" value="RRM"/>
    <property type="match status" value="1"/>
</dbReference>
<keyword evidence="1" id="KW-0597">Phosphoprotein</keyword>
<dbReference type="Pfam" id="PF15519">
    <property type="entry name" value="RBM39linker"/>
    <property type="match status" value="1"/>
</dbReference>
<dbReference type="InterPro" id="IPR003954">
    <property type="entry name" value="RRM_euk-type"/>
</dbReference>
<evidence type="ECO:0000256" key="4">
    <source>
        <dbReference type="PROSITE-ProRule" id="PRU00176"/>
    </source>
</evidence>
<keyword evidence="3 4" id="KW-0694">RNA-binding</keyword>
<accession>A0A3M7L0T5</accession>
<dbReference type="GO" id="GO:0003723">
    <property type="term" value="F:RNA binding"/>
    <property type="evidence" value="ECO:0007669"/>
    <property type="project" value="UniProtKB-UniRule"/>
</dbReference>
<feature type="compositionally biased region" description="Basic and acidic residues" evidence="5">
    <location>
        <begin position="23"/>
        <end position="51"/>
    </location>
</feature>
<evidence type="ECO:0000313" key="8">
    <source>
        <dbReference type="Proteomes" id="UP000279271"/>
    </source>
</evidence>
<evidence type="ECO:0000256" key="1">
    <source>
        <dbReference type="ARBA" id="ARBA00022553"/>
    </source>
</evidence>
<dbReference type="Proteomes" id="UP000279271">
    <property type="component" value="Unassembled WGS sequence"/>
</dbReference>
<sequence>MSADEGDRARRRPSPSPPRFRRGREDFRRSPPRRREMTPPEVRVQRAREKEMEKMDRDMRTIFAYNLALRAEEQDLFGFFVAAGPLNDIKIIRDRASGRSKGVAYVEYQRKEDVMAALALTGRPLLGQAVMVKMSEAEKNLAWEAAEAQKAQAKDMEARAWVHFRHLTDATRAMQSLDRFTLVDREIRVTLDAAGLLGAAAVAGTQPPQPPQPSAVGAALNEPLDTAGAEDGGGLRLTSAGRTALMTALAANTGMQVPSMQLPLKVPAPTAPAIPEAVRLDQGLLGPASPIPTQCVLLKNMFDPEEESEPGWSEDIAADVGEECAKFGELQHLHVDAASKGFVYLKFVAVPAAAAAVQAMNGRWFAGKQVAAVFQFAAMYNAHFGL</sequence>
<gene>
    <name evidence="7" type="ORF">APUTEX25_004626</name>
</gene>
<feature type="region of interest" description="Disordered" evidence="5">
    <location>
        <begin position="1"/>
        <end position="51"/>
    </location>
</feature>
<dbReference type="Pfam" id="PF00076">
    <property type="entry name" value="RRM_1"/>
    <property type="match status" value="1"/>
</dbReference>
<evidence type="ECO:0000313" key="7">
    <source>
        <dbReference type="EMBL" id="RMZ56403.1"/>
    </source>
</evidence>
<dbReference type="SMART" id="SM00361">
    <property type="entry name" value="RRM_1"/>
    <property type="match status" value="1"/>
</dbReference>
<keyword evidence="2" id="KW-0677">Repeat</keyword>
<dbReference type="PANTHER" id="PTHR48036">
    <property type="entry name" value="SPLICING FACTOR (PAD-1), PUTATIVE (AFU_ORTHOLOGUE AFUA_1G15810)-RELATED"/>
    <property type="match status" value="1"/>
</dbReference>